<organism evidence="2 3">
    <name type="scientific">Thalassotalea piscium</name>
    <dbReference type="NCBI Taxonomy" id="1230533"/>
    <lineage>
        <taxon>Bacteria</taxon>
        <taxon>Pseudomonadati</taxon>
        <taxon>Pseudomonadota</taxon>
        <taxon>Gammaproteobacteria</taxon>
        <taxon>Alteromonadales</taxon>
        <taxon>Colwelliaceae</taxon>
        <taxon>Thalassotalea</taxon>
    </lineage>
</organism>
<gene>
    <name evidence="2" type="ORF">HNQ55_000474</name>
</gene>
<feature type="transmembrane region" description="Helical" evidence="1">
    <location>
        <begin position="211"/>
        <end position="232"/>
    </location>
</feature>
<feature type="transmembrane region" description="Helical" evidence="1">
    <location>
        <begin position="554"/>
        <end position="572"/>
    </location>
</feature>
<protein>
    <recommendedName>
        <fullName evidence="4">DUF2339 domain-containing protein</fullName>
    </recommendedName>
</protein>
<feature type="transmembrane region" description="Helical" evidence="1">
    <location>
        <begin position="186"/>
        <end position="205"/>
    </location>
</feature>
<dbReference type="InterPro" id="IPR019286">
    <property type="entry name" value="DUF2339_TM"/>
</dbReference>
<feature type="transmembrane region" description="Helical" evidence="1">
    <location>
        <begin position="650"/>
        <end position="666"/>
    </location>
</feature>
<dbReference type="Proteomes" id="UP000537141">
    <property type="component" value="Unassembled WGS sequence"/>
</dbReference>
<feature type="transmembrane region" description="Helical" evidence="1">
    <location>
        <begin position="786"/>
        <end position="815"/>
    </location>
</feature>
<keyword evidence="1" id="KW-0812">Transmembrane</keyword>
<feature type="transmembrane region" description="Helical" evidence="1">
    <location>
        <begin position="508"/>
        <end position="525"/>
    </location>
</feature>
<feature type="transmembrane region" description="Helical" evidence="1">
    <location>
        <begin position="125"/>
        <end position="148"/>
    </location>
</feature>
<reference evidence="2 3" key="1">
    <citation type="submission" date="2020-08" db="EMBL/GenBank/DDBJ databases">
        <title>Genomic Encyclopedia of Type Strains, Phase IV (KMG-IV): sequencing the most valuable type-strain genomes for metagenomic binning, comparative biology and taxonomic classification.</title>
        <authorList>
            <person name="Goeker M."/>
        </authorList>
    </citation>
    <scope>NUCLEOTIDE SEQUENCE [LARGE SCALE GENOMIC DNA]</scope>
    <source>
        <strain evidence="2 3">DSM 26287</strain>
    </source>
</reference>
<feature type="transmembrane region" description="Helical" evidence="1">
    <location>
        <begin position="239"/>
        <end position="257"/>
    </location>
</feature>
<name>A0A7X0NEK5_9GAMM</name>
<feature type="transmembrane region" description="Helical" evidence="1">
    <location>
        <begin position="341"/>
        <end position="359"/>
    </location>
</feature>
<keyword evidence="3" id="KW-1185">Reference proteome</keyword>
<proteinExistence type="predicted"/>
<comment type="caution">
    <text evidence="2">The sequence shown here is derived from an EMBL/GenBank/DDBJ whole genome shotgun (WGS) entry which is preliminary data.</text>
</comment>
<feature type="transmembrane region" description="Helical" evidence="1">
    <location>
        <begin position="883"/>
        <end position="901"/>
    </location>
</feature>
<evidence type="ECO:0000313" key="2">
    <source>
        <dbReference type="EMBL" id="MBB6541999.1"/>
    </source>
</evidence>
<accession>A0A7X0NEK5</accession>
<keyword evidence="1" id="KW-0472">Membrane</keyword>
<evidence type="ECO:0008006" key="4">
    <source>
        <dbReference type="Google" id="ProtNLM"/>
    </source>
</evidence>
<feature type="transmembrane region" description="Helical" evidence="1">
    <location>
        <begin position="263"/>
        <end position="280"/>
    </location>
</feature>
<keyword evidence="1" id="KW-1133">Transmembrane helix</keyword>
<feature type="transmembrane region" description="Helical" evidence="1">
    <location>
        <begin position="836"/>
        <end position="854"/>
    </location>
</feature>
<feature type="transmembrane region" description="Helical" evidence="1">
    <location>
        <begin position="444"/>
        <end position="465"/>
    </location>
</feature>
<dbReference type="PANTHER" id="PTHR38434">
    <property type="entry name" value="BLL2549 PROTEIN"/>
    <property type="match status" value="1"/>
</dbReference>
<dbReference type="Pfam" id="PF10101">
    <property type="entry name" value="DUF2339"/>
    <property type="match status" value="1"/>
</dbReference>
<feature type="transmembrane region" description="Helical" evidence="1">
    <location>
        <begin position="584"/>
        <end position="605"/>
    </location>
</feature>
<feature type="transmembrane region" description="Helical" evidence="1">
    <location>
        <begin position="365"/>
        <end position="386"/>
    </location>
</feature>
<dbReference type="RefSeq" id="WP_184422120.1">
    <property type="nucleotide sequence ID" value="NZ_AP027362.1"/>
</dbReference>
<feature type="transmembrane region" description="Helical" evidence="1">
    <location>
        <begin position="723"/>
        <end position="743"/>
    </location>
</feature>
<feature type="transmembrane region" description="Helical" evidence="1">
    <location>
        <begin position="860"/>
        <end position="876"/>
    </location>
</feature>
<sequence length="939" mass="104091">MSEEVKALRSELALLKLQFSEKLNAVEARLNALTSAEEPVQNSVSLEHSPVQVTTDIFPPEPPINASQKVKVTPPNKSFLSKIWHTPAGDLSELIMVFFSTLLPSLFDWFSPLTKIYQNYKAKGMLGTFILTIVGIGLTLSGFGYLMQLLIDQLGAGAKSLLVCGGAVLVMVLGIVLKIKTRFSEFATAIVTLGVLLAYSAIYFSGSVYGLLPNLVILVLYVAIALLCHFLALWLDTKVVAALGIIGIATMPILSSTTSIAPLYYLLSLVFVTSSSLFLAYKRLGHWLAHLSLAFVLASLEWIVGIENIAVSAWIISLFYLLFFAYITASLLKTNDTPKPLLVFLMALSGATILIFFQASDVFTTAISVSFAVHMLIALVASVLFYKVKRELADVYILLAATWAILTIVSAISAAYWGIAWAIEGLLLLYIGRKYLFSSTINQGQVLIAIALAYSWSALAMYFPLPALQSVDGWTLSIVIIMVIAIWQRIINQSEPFNKFTQSTVKPMLQLLEVVWLTVLLIVSADIWLGNWTGALAIIVQAVILFRAKYCKQVAIEVFAAVLITIPLFYIYKGAVEVDSYRFTQLPIFAQLAVVSAFVQLWLWSAFYRKYQPNSAILPIAEHARIAFYLLIPICWVGSVIRHFGENAIMLLWWSPLLALLLAKYVNHHLLVKQSKLLTALATVCFVIISGQLNITNSAITLIGFSSFYLIAYWLNRKEPQHVYQFICSWGILSLGFAVPAIVGLHSNNLWYGAIVASCYWSAMFNNTLISHHLKNNETFITLTNLVLIICGWLLMSVNVNYVLVPVIFLIAALYKKEQRFLHSSLAKLLKSNADLFLHSVAAVSYVVLFASFTGYRLDLLIAPALAVHGALILFLKDKRLTTVKYSFGLILLGIVKLAMIDAANALLWQKVILFMGVGVFILVASFWYQKLVNRVQAN</sequence>
<dbReference type="EMBL" id="JACHHU010000002">
    <property type="protein sequence ID" value="MBB6541999.1"/>
    <property type="molecule type" value="Genomic_DNA"/>
</dbReference>
<feature type="transmembrane region" description="Helical" evidence="1">
    <location>
        <begin position="287"/>
        <end position="305"/>
    </location>
</feature>
<feature type="transmembrane region" description="Helical" evidence="1">
    <location>
        <begin position="626"/>
        <end position="644"/>
    </location>
</feature>
<dbReference type="AlphaFoldDB" id="A0A7X0NEK5"/>
<feature type="transmembrane region" description="Helical" evidence="1">
    <location>
        <begin position="160"/>
        <end position="179"/>
    </location>
</feature>
<feature type="transmembrane region" description="Helical" evidence="1">
    <location>
        <begin position="907"/>
        <end position="929"/>
    </location>
</feature>
<feature type="transmembrane region" description="Helical" evidence="1">
    <location>
        <begin position="311"/>
        <end position="329"/>
    </location>
</feature>
<feature type="transmembrane region" description="Helical" evidence="1">
    <location>
        <begin position="678"/>
        <end position="711"/>
    </location>
</feature>
<dbReference type="PANTHER" id="PTHR38434:SF1">
    <property type="entry name" value="BLL2549 PROTEIN"/>
    <property type="match status" value="1"/>
</dbReference>
<evidence type="ECO:0000313" key="3">
    <source>
        <dbReference type="Proteomes" id="UP000537141"/>
    </source>
</evidence>
<feature type="transmembrane region" description="Helical" evidence="1">
    <location>
        <begin position="471"/>
        <end position="487"/>
    </location>
</feature>
<evidence type="ECO:0000256" key="1">
    <source>
        <dbReference type="SAM" id="Phobius"/>
    </source>
</evidence>